<dbReference type="AlphaFoldDB" id="A0AAD5CI35"/>
<evidence type="ECO:0000259" key="2">
    <source>
        <dbReference type="Pfam" id="PF04784"/>
    </source>
</evidence>
<gene>
    <name evidence="3" type="ORF">M8C21_033058</name>
</gene>
<dbReference type="EMBL" id="JAMZMK010008323">
    <property type="protein sequence ID" value="KAI7740931.1"/>
    <property type="molecule type" value="Genomic_DNA"/>
</dbReference>
<feature type="region of interest" description="Disordered" evidence="1">
    <location>
        <begin position="243"/>
        <end position="291"/>
    </location>
</feature>
<dbReference type="Proteomes" id="UP001206925">
    <property type="component" value="Unassembled WGS sequence"/>
</dbReference>
<evidence type="ECO:0000313" key="4">
    <source>
        <dbReference type="Proteomes" id="UP001206925"/>
    </source>
</evidence>
<organism evidence="3 4">
    <name type="scientific">Ambrosia artemisiifolia</name>
    <name type="common">Common ragweed</name>
    <dbReference type="NCBI Taxonomy" id="4212"/>
    <lineage>
        <taxon>Eukaryota</taxon>
        <taxon>Viridiplantae</taxon>
        <taxon>Streptophyta</taxon>
        <taxon>Embryophyta</taxon>
        <taxon>Tracheophyta</taxon>
        <taxon>Spermatophyta</taxon>
        <taxon>Magnoliopsida</taxon>
        <taxon>eudicotyledons</taxon>
        <taxon>Gunneridae</taxon>
        <taxon>Pentapetalae</taxon>
        <taxon>asterids</taxon>
        <taxon>campanulids</taxon>
        <taxon>Asterales</taxon>
        <taxon>Asteraceae</taxon>
        <taxon>Asteroideae</taxon>
        <taxon>Heliantheae alliance</taxon>
        <taxon>Heliantheae</taxon>
        <taxon>Ambrosia</taxon>
    </lineage>
</organism>
<evidence type="ECO:0000313" key="3">
    <source>
        <dbReference type="EMBL" id="KAI7740931.1"/>
    </source>
</evidence>
<dbReference type="Pfam" id="PF04784">
    <property type="entry name" value="DUF547"/>
    <property type="match status" value="1"/>
</dbReference>
<feature type="region of interest" description="Disordered" evidence="1">
    <location>
        <begin position="1"/>
        <end position="21"/>
    </location>
</feature>
<name>A0AAD5CI35_AMBAR</name>
<dbReference type="PANTHER" id="PTHR23054:SF15">
    <property type="entry name" value="OS08G0515700 PROTEIN"/>
    <property type="match status" value="1"/>
</dbReference>
<evidence type="ECO:0000256" key="1">
    <source>
        <dbReference type="SAM" id="MobiDB-lite"/>
    </source>
</evidence>
<feature type="compositionally biased region" description="Polar residues" evidence="1">
    <location>
        <begin position="257"/>
        <end position="270"/>
    </location>
</feature>
<sequence length="534" mass="59762">MLRLNCDSTPPISPLSSRHSSFQGCSWNNGQISKDDHGVLDMAPRTSYNLKPDAKLGKIFLDQSSVWSESEMTPCSSSLSSNASNSTNSKSSMELVKEITSLETEILHLERYLLALYRTAFQPHVNGVQIKKSSSEYKIESQLQTVADQSIFKVNSDGWSSGYHGQLSTPREGFTSLNHQISSSISNSSSRKERKTARCSLGEHFGASCANNDLDGPDKLSEDIIRCISLIYCKLGDQNQPQSGPLVSSASSLSSSGTNRTRNLSDTWSPLCSEEPTWDSKHDNLKDERGPNANNNMIEVLKINVDDDGFNYASRMLKKYRTLVKKLESVDPGKMKREQKLAFWINIHNALVMHAYLAYGTHNNTKSNSILKATYSIGGHSINAYIIQISILGIKSHFRAPWLQSLLSPGRKLKMEPNKHIYAIEYPEPLVHFALSLGSFSDPAVRVYNAKTIFQDLRLAKEEFIRSTVYVNKETRIYLPKILYFFAKDMAMSMASLLEIVNACLSESQQKLMKTSIKGKPEKCTLYKLEFLSG</sequence>
<feature type="compositionally biased region" description="Basic and acidic residues" evidence="1">
    <location>
        <begin position="278"/>
        <end position="290"/>
    </location>
</feature>
<keyword evidence="4" id="KW-1185">Reference proteome</keyword>
<feature type="domain" description="DUF547" evidence="2">
    <location>
        <begin position="334"/>
        <end position="465"/>
    </location>
</feature>
<proteinExistence type="predicted"/>
<accession>A0AAD5CI35</accession>
<protein>
    <recommendedName>
        <fullName evidence="2">DUF547 domain-containing protein</fullName>
    </recommendedName>
</protein>
<comment type="caution">
    <text evidence="3">The sequence shown here is derived from an EMBL/GenBank/DDBJ whole genome shotgun (WGS) entry which is preliminary data.</text>
</comment>
<dbReference type="PANTHER" id="PTHR23054">
    <property type="entry name" value="TERNARY COMPLEX FACTOR MIP1, LEUCINE-ZIPPER-RELATED"/>
    <property type="match status" value="1"/>
</dbReference>
<reference evidence="3" key="1">
    <citation type="submission" date="2022-06" db="EMBL/GenBank/DDBJ databases">
        <title>Uncovering the hologenomic basis of an extraordinary plant invasion.</title>
        <authorList>
            <person name="Bieker V.C."/>
            <person name="Martin M.D."/>
            <person name="Gilbert T."/>
            <person name="Hodgins K."/>
            <person name="Battlay P."/>
            <person name="Petersen B."/>
            <person name="Wilson J."/>
        </authorList>
    </citation>
    <scope>NUCLEOTIDE SEQUENCE</scope>
    <source>
        <strain evidence="3">AA19_3_7</strain>
        <tissue evidence="3">Leaf</tissue>
    </source>
</reference>
<dbReference type="InterPro" id="IPR006869">
    <property type="entry name" value="DUF547"/>
</dbReference>